<dbReference type="InterPro" id="IPR013148">
    <property type="entry name" value="Glyco_hydro_32_N"/>
</dbReference>
<evidence type="ECO:0000259" key="9">
    <source>
        <dbReference type="SMART" id="SM00560"/>
    </source>
</evidence>
<dbReference type="Gene3D" id="2.60.120.200">
    <property type="match status" value="1"/>
</dbReference>
<dbReference type="GO" id="GO:0004564">
    <property type="term" value="F:beta-fructofuranosidase activity"/>
    <property type="evidence" value="ECO:0007669"/>
    <property type="project" value="UniProtKB-EC"/>
</dbReference>
<evidence type="ECO:0000256" key="3">
    <source>
        <dbReference type="ARBA" id="ARBA00022729"/>
    </source>
</evidence>
<keyword evidence="5" id="KW-1015">Disulfide bond</keyword>
<dbReference type="PANTHER" id="PTHR43101:SF1">
    <property type="entry name" value="BETA-FRUCTOSIDASE"/>
    <property type="match status" value="1"/>
</dbReference>
<accession>A0A4S8QBH2</accession>
<dbReference type="CDD" id="cd08996">
    <property type="entry name" value="GH32_FFase"/>
    <property type="match status" value="1"/>
</dbReference>
<dbReference type="InterPro" id="IPR023296">
    <property type="entry name" value="Glyco_hydro_beta-prop_sf"/>
</dbReference>
<dbReference type="GO" id="GO:0016740">
    <property type="term" value="F:transferase activity"/>
    <property type="evidence" value="ECO:0007669"/>
    <property type="project" value="UniProtKB-KW"/>
</dbReference>
<dbReference type="Gene3D" id="2.60.120.260">
    <property type="entry name" value="Galactose-binding domain-like"/>
    <property type="match status" value="1"/>
</dbReference>
<keyword evidence="4" id="KW-0378">Hydrolase</keyword>
<evidence type="ECO:0000256" key="4">
    <source>
        <dbReference type="ARBA" id="ARBA00022801"/>
    </source>
</evidence>
<sequence length="1142" mass="123129">MPAILSGGPRRRWRRAAIALVAATSALAATLTVAIAHAAEPQVPNGGFETGDLTGWQVIEGDAFSSAGVSNAADWGWGCCFEREGQYHYWGYASGGDAATGRMRSESFTLGGSGHLSFKLGGGNDPENLYLALMRASDDAELMRTTNTGFADTERLGDFAWDASEYLGEDLYLMAVDTATGGFGHLNLDVVQTYHESPIIDPPTDPPAETIDAHWAFDEGSGTDAADSGASVTDHVEYVFNDAADKPDSDPLWRGGVHGGALLFDGYSTTVTRPASEAHVPGSTLAIEAWVAPRSYEWGDGGKPSVIVNQQDRNANRGYELGMGRFGTLTFGIGDGTAWHSLTSPDGAELPKDAWTHIVGVYDGDAGSLALYRNGEQIAATEVPAGGFIAAADADLIVGRHNDAAPVGPFSANMFNGLIDELDITRTVPTGEEIAASYASGLDGEGNPPEAETGYDRSRYDGDRYRPQYHFLPPEHWMNEPHAPFYYNGQYHLFYQFNPQGPFWHQIHWGHMVSDDLVNWEDAPVALSPTKDSVSPDGVWSGSATYDENGDPVLFFTAGNDSAELFQQTGLATPTTLEGNLPDWEMYPEIVTTQTPDQPVGDGLEVQYGHFRDPFVWQEGDTWYQLVGSGVRQEGGGEAVGGTALLYTSTNLTDWTYEGPLFEGDLANHPQGSEIWELPVLLPVGQDAEGNQKHIFAINAHWPDRYDERNSKSVPYWVGTWDAEAKRFIPDSEEPQLLDYGDHFTGPSGMVTPDGRSVMFTITQDGRTDQDHYDAGWAHTMGMPVELALKDDGTVGVSPLDEFSSLRGGAIVDEQGLGLEAANAVLEAAQGDMTDTLEVEIELDAASASSLGVELRRSGDGTEGTSFTIDRDASTYAVDRDRSSLDPDTAKGVHSGEFTVADDGTVTFHAFVDRSMLEVFADDRLMTTRVYPTLADSTSLRIFADGDVTVGSMKVWNLSSIYGETVPSHFEDPAPETDTADLANHDFESCSLEGWTASGDAFTDGHVTDATNWGWGGPFRQANAWDSTDRCHLWGFNPDSGGDGATGSLRSAEFTLGGDGRIDFLLSGGKDADNLRIDLVDAATGERVRTRTGADGEQYLRYEWDAADLVGGRYHIEVVDDDTGDWGHINVDDVNVPVASGG</sequence>
<proteinExistence type="inferred from homology"/>
<dbReference type="InterPro" id="IPR013320">
    <property type="entry name" value="ConA-like_dom_sf"/>
</dbReference>
<dbReference type="PANTHER" id="PTHR43101">
    <property type="entry name" value="BETA-FRUCTOSIDASE"/>
    <property type="match status" value="1"/>
</dbReference>
<feature type="domain" description="LamG-like jellyroll fold" evidence="9">
    <location>
        <begin position="283"/>
        <end position="432"/>
    </location>
</feature>
<dbReference type="SMART" id="SM00560">
    <property type="entry name" value="LamGL"/>
    <property type="match status" value="1"/>
</dbReference>
<keyword evidence="3 8" id="KW-0732">Signal</keyword>
<dbReference type="EMBL" id="STGY01000057">
    <property type="protein sequence ID" value="THV40165.1"/>
    <property type="molecule type" value="Genomic_DNA"/>
</dbReference>
<dbReference type="InterPro" id="IPR013189">
    <property type="entry name" value="Glyco_hydro_32_C"/>
</dbReference>
<dbReference type="Gene3D" id="2.60.120.560">
    <property type="entry name" value="Exo-inulinase, domain 1"/>
    <property type="match status" value="1"/>
</dbReference>
<dbReference type="OrthoDB" id="9776657at2"/>
<evidence type="ECO:0000256" key="5">
    <source>
        <dbReference type="ARBA" id="ARBA00023157"/>
    </source>
</evidence>
<keyword evidence="6" id="KW-0326">Glycosidase</keyword>
<dbReference type="GO" id="GO:0005975">
    <property type="term" value="P:carbohydrate metabolic process"/>
    <property type="evidence" value="ECO:0007669"/>
    <property type="project" value="InterPro"/>
</dbReference>
<feature type="signal peptide" evidence="8">
    <location>
        <begin position="1"/>
        <end position="38"/>
    </location>
</feature>
<dbReference type="RefSeq" id="WP_136535510.1">
    <property type="nucleotide sequence ID" value="NZ_STGY01000057.1"/>
</dbReference>
<dbReference type="SMART" id="SM00640">
    <property type="entry name" value="Glyco_32"/>
    <property type="match status" value="1"/>
</dbReference>
<dbReference type="InterPro" id="IPR051214">
    <property type="entry name" value="GH32_Enzymes"/>
</dbReference>
<evidence type="ECO:0000256" key="7">
    <source>
        <dbReference type="SAM" id="MobiDB-lite"/>
    </source>
</evidence>
<dbReference type="Pfam" id="PF00251">
    <property type="entry name" value="Glyco_hydro_32N"/>
    <property type="match status" value="1"/>
</dbReference>
<comment type="similarity">
    <text evidence="1">Belongs to the glycosyl hydrolase 32 family.</text>
</comment>
<dbReference type="Pfam" id="PF08244">
    <property type="entry name" value="Glyco_hydro_32C"/>
    <property type="match status" value="1"/>
</dbReference>
<evidence type="ECO:0000256" key="1">
    <source>
        <dbReference type="ARBA" id="ARBA00009902"/>
    </source>
</evidence>
<dbReference type="Pfam" id="PF13385">
    <property type="entry name" value="Laminin_G_3"/>
    <property type="match status" value="1"/>
</dbReference>
<comment type="caution">
    <text evidence="10">The sequence shown here is derived from an EMBL/GenBank/DDBJ whole genome shotgun (WGS) entry which is preliminary data.</text>
</comment>
<evidence type="ECO:0000313" key="11">
    <source>
        <dbReference type="Proteomes" id="UP000308760"/>
    </source>
</evidence>
<reference evidence="11" key="1">
    <citation type="submission" date="2019-04" db="EMBL/GenBank/DDBJ databases">
        <title>Nocardioides xinjiangensis sp. nov.</title>
        <authorList>
            <person name="Liu S."/>
        </authorList>
    </citation>
    <scope>NUCLEOTIDE SEQUENCE [LARGE SCALE GENOMIC DNA]</scope>
    <source>
        <strain evidence="11">18</strain>
    </source>
</reference>
<gene>
    <name evidence="10" type="ORF">FAB82_15830</name>
</gene>
<dbReference type="EC" id="3.2.1.26" evidence="2"/>
<evidence type="ECO:0000256" key="2">
    <source>
        <dbReference type="ARBA" id="ARBA00012758"/>
    </source>
</evidence>
<organism evidence="10 11">
    <name type="scientific">Glycomyces buryatensis</name>
    <dbReference type="NCBI Taxonomy" id="2570927"/>
    <lineage>
        <taxon>Bacteria</taxon>
        <taxon>Bacillati</taxon>
        <taxon>Actinomycetota</taxon>
        <taxon>Actinomycetes</taxon>
        <taxon>Glycomycetales</taxon>
        <taxon>Glycomycetaceae</taxon>
        <taxon>Glycomyces</taxon>
    </lineage>
</organism>
<name>A0A4S8QBH2_9ACTN</name>
<dbReference type="InterPro" id="IPR001362">
    <property type="entry name" value="Glyco_hydro_32"/>
</dbReference>
<dbReference type="SUPFAM" id="SSF49899">
    <property type="entry name" value="Concanavalin A-like lectins/glucanases"/>
    <property type="match status" value="2"/>
</dbReference>
<keyword evidence="10" id="KW-0808">Transferase</keyword>
<feature type="region of interest" description="Disordered" evidence="7">
    <location>
        <begin position="439"/>
        <end position="459"/>
    </location>
</feature>
<evidence type="ECO:0000256" key="8">
    <source>
        <dbReference type="SAM" id="SignalP"/>
    </source>
</evidence>
<feature type="chain" id="PRO_5020686350" description="beta-fructofuranosidase" evidence="8">
    <location>
        <begin position="39"/>
        <end position="1142"/>
    </location>
</feature>
<dbReference type="InterPro" id="IPR006558">
    <property type="entry name" value="LamG-like"/>
</dbReference>
<evidence type="ECO:0000256" key="6">
    <source>
        <dbReference type="ARBA" id="ARBA00023295"/>
    </source>
</evidence>
<protein>
    <recommendedName>
        <fullName evidence="2">beta-fructofuranosidase</fullName>
        <ecNumber evidence="2">3.2.1.26</ecNumber>
    </recommendedName>
</protein>
<evidence type="ECO:0000313" key="10">
    <source>
        <dbReference type="EMBL" id="THV40165.1"/>
    </source>
</evidence>
<dbReference type="AlphaFoldDB" id="A0A4S8QBH2"/>
<reference evidence="10 11" key="2">
    <citation type="submission" date="2019-05" db="EMBL/GenBank/DDBJ databases">
        <title>Glycomyces buryatensis sp. nov.</title>
        <authorList>
            <person name="Nikitina E."/>
        </authorList>
    </citation>
    <scope>NUCLEOTIDE SEQUENCE [LARGE SCALE GENOMIC DNA]</scope>
    <source>
        <strain evidence="10 11">18</strain>
    </source>
</reference>
<keyword evidence="11" id="KW-1185">Reference proteome</keyword>
<dbReference type="Proteomes" id="UP000308760">
    <property type="component" value="Unassembled WGS sequence"/>
</dbReference>
<dbReference type="Gene3D" id="2.115.10.20">
    <property type="entry name" value="Glycosyl hydrolase domain, family 43"/>
    <property type="match status" value="1"/>
</dbReference>
<dbReference type="SUPFAM" id="SSF75005">
    <property type="entry name" value="Arabinanase/levansucrase/invertase"/>
    <property type="match status" value="1"/>
</dbReference>